<organism evidence="1">
    <name type="scientific">freshwater metagenome</name>
    <dbReference type="NCBI Taxonomy" id="449393"/>
    <lineage>
        <taxon>unclassified sequences</taxon>
        <taxon>metagenomes</taxon>
        <taxon>ecological metagenomes</taxon>
    </lineage>
</organism>
<name>A0A6J7KL34_9ZZZZ</name>
<evidence type="ECO:0000313" key="1">
    <source>
        <dbReference type="EMBL" id="CAB4956998.1"/>
    </source>
</evidence>
<protein>
    <submittedName>
        <fullName evidence="1">Unannotated protein</fullName>
    </submittedName>
</protein>
<sequence length="165" mass="17291">MDLAGTRLAEHAHEGALRVAPNDRVIDDDEALAGDDIAQGVELEPDAELANRLRRLDEGAADIGVLHEALGERDPGLLGVADCRVAAGLRHRDHEVGLDRVLAREDASGLDAGGLNAASGDRGIGPGEVDILEEAALRIGLGEALRSQALLVDRDELAGLDLPHE</sequence>
<dbReference type="EMBL" id="CAFBNE010000063">
    <property type="protein sequence ID" value="CAB4956998.1"/>
    <property type="molecule type" value="Genomic_DNA"/>
</dbReference>
<proteinExistence type="predicted"/>
<gene>
    <name evidence="1" type="ORF">UFOPK3772_01937</name>
</gene>
<dbReference type="AlphaFoldDB" id="A0A6J7KL34"/>
<reference evidence="1" key="1">
    <citation type="submission" date="2020-05" db="EMBL/GenBank/DDBJ databases">
        <authorList>
            <person name="Chiriac C."/>
            <person name="Salcher M."/>
            <person name="Ghai R."/>
            <person name="Kavagutti S V."/>
        </authorList>
    </citation>
    <scope>NUCLEOTIDE SEQUENCE</scope>
</reference>
<accession>A0A6J7KL34</accession>